<dbReference type="AlphaFoldDB" id="A0A8X6VWY7"/>
<sequence length="230" mass="26005">MANSSMMTETEGVCKVNLKIENFIYQNVELLVMKDLCSDALIGHDILNRHSSVEIGFDGNRPPLTICSLAVAQVPPVSLLSNLNPDCRPLVTKSRRQTVEDNIFMALEVQKLLQEGVIEPTFEACGKLYHFLRVPFRVTNEVACFQRVIDKIIEDEGLTLTYPFIDDVTVCGKDQKEHDDILEKFMTVAKKYNLTLNEDKCTYSSNSVHLLGYIIQDGIIKPDPERLKPL</sequence>
<dbReference type="InterPro" id="IPR050951">
    <property type="entry name" value="Retrovirus_Pol_polyprotein"/>
</dbReference>
<comment type="caution">
    <text evidence="2">The sequence shown here is derived from an EMBL/GenBank/DDBJ whole genome shotgun (WGS) entry which is preliminary data.</text>
</comment>
<dbReference type="PANTHER" id="PTHR37984:SF9">
    <property type="entry name" value="INTEGRASE CATALYTIC DOMAIN-CONTAINING PROTEIN"/>
    <property type="match status" value="1"/>
</dbReference>
<gene>
    <name evidence="2" type="ORF">TNCV_3537141</name>
</gene>
<dbReference type="CDD" id="cd01647">
    <property type="entry name" value="RT_LTR"/>
    <property type="match status" value="1"/>
</dbReference>
<name>A0A8X6VWY7_TRICX</name>
<dbReference type="PANTHER" id="PTHR37984">
    <property type="entry name" value="PROTEIN CBG26694"/>
    <property type="match status" value="1"/>
</dbReference>
<evidence type="ECO:0000313" key="2">
    <source>
        <dbReference type="EMBL" id="GFY23920.1"/>
    </source>
</evidence>
<organism evidence="2 3">
    <name type="scientific">Trichonephila clavipes</name>
    <name type="common">Golden silk orbweaver</name>
    <name type="synonym">Nephila clavipes</name>
    <dbReference type="NCBI Taxonomy" id="2585209"/>
    <lineage>
        <taxon>Eukaryota</taxon>
        <taxon>Metazoa</taxon>
        <taxon>Ecdysozoa</taxon>
        <taxon>Arthropoda</taxon>
        <taxon>Chelicerata</taxon>
        <taxon>Arachnida</taxon>
        <taxon>Araneae</taxon>
        <taxon>Araneomorphae</taxon>
        <taxon>Entelegynae</taxon>
        <taxon>Araneoidea</taxon>
        <taxon>Nephilidae</taxon>
        <taxon>Trichonephila</taxon>
    </lineage>
</organism>
<reference evidence="2" key="1">
    <citation type="submission" date="2020-08" db="EMBL/GenBank/DDBJ databases">
        <title>Multicomponent nature underlies the extraordinary mechanical properties of spider dragline silk.</title>
        <authorList>
            <person name="Kono N."/>
            <person name="Nakamura H."/>
            <person name="Mori M."/>
            <person name="Yoshida Y."/>
            <person name="Ohtoshi R."/>
            <person name="Malay A.D."/>
            <person name="Moran D.A.P."/>
            <person name="Tomita M."/>
            <person name="Numata K."/>
            <person name="Arakawa K."/>
        </authorList>
    </citation>
    <scope>NUCLEOTIDE SEQUENCE</scope>
</reference>
<dbReference type="Gene3D" id="3.30.70.270">
    <property type="match status" value="1"/>
</dbReference>
<dbReference type="EMBL" id="BMAU01021367">
    <property type="protein sequence ID" value="GFY23920.1"/>
    <property type="molecule type" value="Genomic_DNA"/>
</dbReference>
<evidence type="ECO:0000259" key="1">
    <source>
        <dbReference type="Pfam" id="PF00078"/>
    </source>
</evidence>
<dbReference type="GO" id="GO:0071897">
    <property type="term" value="P:DNA biosynthetic process"/>
    <property type="evidence" value="ECO:0007669"/>
    <property type="project" value="UniProtKB-ARBA"/>
</dbReference>
<dbReference type="Gene3D" id="3.10.10.10">
    <property type="entry name" value="HIV Type 1 Reverse Transcriptase, subunit A, domain 1"/>
    <property type="match status" value="1"/>
</dbReference>
<evidence type="ECO:0000313" key="3">
    <source>
        <dbReference type="Proteomes" id="UP000887159"/>
    </source>
</evidence>
<dbReference type="InterPro" id="IPR043128">
    <property type="entry name" value="Rev_trsase/Diguanyl_cyclase"/>
</dbReference>
<dbReference type="InterPro" id="IPR043502">
    <property type="entry name" value="DNA/RNA_pol_sf"/>
</dbReference>
<dbReference type="InterPro" id="IPR000477">
    <property type="entry name" value="RT_dom"/>
</dbReference>
<keyword evidence="3" id="KW-1185">Reference proteome</keyword>
<dbReference type="Proteomes" id="UP000887159">
    <property type="component" value="Unassembled WGS sequence"/>
</dbReference>
<dbReference type="Pfam" id="PF00078">
    <property type="entry name" value="RVT_1"/>
    <property type="match status" value="1"/>
</dbReference>
<protein>
    <submittedName>
        <fullName evidence="2">Putative retrovirus-related pol polyprotein from transposon opus</fullName>
    </submittedName>
</protein>
<proteinExistence type="predicted"/>
<dbReference type="SUPFAM" id="SSF56672">
    <property type="entry name" value="DNA/RNA polymerases"/>
    <property type="match status" value="1"/>
</dbReference>
<feature type="domain" description="Reverse transcriptase" evidence="1">
    <location>
        <begin position="121"/>
        <end position="215"/>
    </location>
</feature>
<accession>A0A8X6VWY7</accession>